<keyword evidence="3" id="KW-0064">Aspartyl protease</keyword>
<evidence type="ECO:0000256" key="5">
    <source>
        <dbReference type="ARBA" id="ARBA00023180"/>
    </source>
</evidence>
<feature type="domain" description="Peptidase A1" evidence="7">
    <location>
        <begin position="91"/>
        <end position="439"/>
    </location>
</feature>
<evidence type="ECO:0000313" key="9">
    <source>
        <dbReference type="Proteomes" id="UP001152484"/>
    </source>
</evidence>
<name>A0A9P1E4H2_CUSEU</name>
<evidence type="ECO:0000256" key="2">
    <source>
        <dbReference type="ARBA" id="ARBA00022670"/>
    </source>
</evidence>
<accession>A0A9P1E4H2</accession>
<dbReference type="PROSITE" id="PS00141">
    <property type="entry name" value="ASP_PROTEASE"/>
    <property type="match status" value="1"/>
</dbReference>
<dbReference type="InterPro" id="IPR051708">
    <property type="entry name" value="Plant_Aspart_Prot_A1"/>
</dbReference>
<comment type="caution">
    <text evidence="8">The sequence shown here is derived from an EMBL/GenBank/DDBJ whole genome shotgun (WGS) entry which is preliminary data.</text>
</comment>
<evidence type="ECO:0000313" key="8">
    <source>
        <dbReference type="EMBL" id="CAH9077635.1"/>
    </source>
</evidence>
<dbReference type="FunFam" id="2.40.70.10:FF:000031">
    <property type="entry name" value="Aspartyl protease AED1"/>
    <property type="match status" value="1"/>
</dbReference>
<keyword evidence="6" id="KW-0732">Signal</keyword>
<dbReference type="InterPro" id="IPR032799">
    <property type="entry name" value="TAXi_C"/>
</dbReference>
<evidence type="ECO:0000256" key="6">
    <source>
        <dbReference type="SAM" id="SignalP"/>
    </source>
</evidence>
<dbReference type="PROSITE" id="PS51767">
    <property type="entry name" value="PEPTIDASE_A1"/>
    <property type="match status" value="1"/>
</dbReference>
<dbReference type="InterPro" id="IPR021109">
    <property type="entry name" value="Peptidase_aspartic_dom_sf"/>
</dbReference>
<dbReference type="Proteomes" id="UP001152484">
    <property type="component" value="Unassembled WGS sequence"/>
</dbReference>
<sequence length="446" mass="48080">MAASKHTYLNAFLIVFSLFSLLSAEMINGFKMELIHPHSPANPLRDVSKTKHGWVREAYKHALSRAASIHSGRPGESSKFETDIKVAGGGYVMQYSIGNPRFETYGIADTGSVVTWTQCEPCTDCFPQVLPLFDPKNSKTYHTTACGSSQCSLIDFPGCSDDNTCQYKVAYGDRSQTFGDVAIDTLTMGDSSFDNVVFGCGHQNKGTFSNGTSGIVGLGNSPVSIIQQLDQQIQGKFAYCLSSEPESKSHILFGSEAKVQGPNAVKTPIIKYPTQPSFYWLSLESLSVGGKKFHVKKSVKSTSNVGGRSAKLGPKATPEPNIIIDSGTTLTMIPSGLFASSVAELKRSIRATPVDDPEGIFGLCYPTQDLVEVPDIVAHFSGGADVKLSQKGTFLEVEAGLTCLTIITNSNIDLSIFGNLSEIDYLVGYDLEEQTVTFKPTDCASF</sequence>
<dbReference type="InterPro" id="IPR034161">
    <property type="entry name" value="Pepsin-like_plant"/>
</dbReference>
<proteinExistence type="inferred from homology"/>
<organism evidence="8 9">
    <name type="scientific">Cuscuta europaea</name>
    <name type="common">European dodder</name>
    <dbReference type="NCBI Taxonomy" id="41803"/>
    <lineage>
        <taxon>Eukaryota</taxon>
        <taxon>Viridiplantae</taxon>
        <taxon>Streptophyta</taxon>
        <taxon>Embryophyta</taxon>
        <taxon>Tracheophyta</taxon>
        <taxon>Spermatophyta</taxon>
        <taxon>Magnoliopsida</taxon>
        <taxon>eudicotyledons</taxon>
        <taxon>Gunneridae</taxon>
        <taxon>Pentapetalae</taxon>
        <taxon>asterids</taxon>
        <taxon>lamiids</taxon>
        <taxon>Solanales</taxon>
        <taxon>Convolvulaceae</taxon>
        <taxon>Cuscuteae</taxon>
        <taxon>Cuscuta</taxon>
        <taxon>Cuscuta subgen. Cuscuta</taxon>
    </lineage>
</organism>
<dbReference type="InterPro" id="IPR033121">
    <property type="entry name" value="PEPTIDASE_A1"/>
</dbReference>
<dbReference type="Pfam" id="PF14541">
    <property type="entry name" value="TAXi_C"/>
    <property type="match status" value="1"/>
</dbReference>
<dbReference type="AlphaFoldDB" id="A0A9P1E4H2"/>
<evidence type="ECO:0000259" key="7">
    <source>
        <dbReference type="PROSITE" id="PS51767"/>
    </source>
</evidence>
<dbReference type="PANTHER" id="PTHR47967">
    <property type="entry name" value="OS07G0603500 PROTEIN-RELATED"/>
    <property type="match status" value="1"/>
</dbReference>
<dbReference type="CDD" id="cd05476">
    <property type="entry name" value="pepsin_A_like_plant"/>
    <property type="match status" value="1"/>
</dbReference>
<dbReference type="EMBL" id="CAMAPE010000010">
    <property type="protein sequence ID" value="CAH9077635.1"/>
    <property type="molecule type" value="Genomic_DNA"/>
</dbReference>
<evidence type="ECO:0000256" key="3">
    <source>
        <dbReference type="ARBA" id="ARBA00022750"/>
    </source>
</evidence>
<gene>
    <name evidence="8" type="ORF">CEURO_LOCUS6390</name>
</gene>
<reference evidence="8" key="1">
    <citation type="submission" date="2022-07" db="EMBL/GenBank/DDBJ databases">
        <authorList>
            <person name="Macas J."/>
            <person name="Novak P."/>
            <person name="Neumann P."/>
        </authorList>
    </citation>
    <scope>NUCLEOTIDE SEQUENCE</scope>
</reference>
<feature type="chain" id="PRO_5040161641" description="Peptidase A1 domain-containing protein" evidence="6">
    <location>
        <begin position="25"/>
        <end position="446"/>
    </location>
</feature>
<keyword evidence="4" id="KW-0378">Hydrolase</keyword>
<dbReference type="Gene3D" id="2.40.70.10">
    <property type="entry name" value="Acid Proteases"/>
    <property type="match status" value="2"/>
</dbReference>
<keyword evidence="9" id="KW-1185">Reference proteome</keyword>
<feature type="signal peptide" evidence="6">
    <location>
        <begin position="1"/>
        <end position="24"/>
    </location>
</feature>
<dbReference type="SUPFAM" id="SSF50630">
    <property type="entry name" value="Acid proteases"/>
    <property type="match status" value="1"/>
</dbReference>
<evidence type="ECO:0000256" key="4">
    <source>
        <dbReference type="ARBA" id="ARBA00022801"/>
    </source>
</evidence>
<dbReference type="GO" id="GO:0004190">
    <property type="term" value="F:aspartic-type endopeptidase activity"/>
    <property type="evidence" value="ECO:0007669"/>
    <property type="project" value="UniProtKB-KW"/>
</dbReference>
<protein>
    <recommendedName>
        <fullName evidence="7">Peptidase A1 domain-containing protein</fullName>
    </recommendedName>
</protein>
<keyword evidence="2" id="KW-0645">Protease</keyword>
<evidence type="ECO:0000256" key="1">
    <source>
        <dbReference type="ARBA" id="ARBA00007447"/>
    </source>
</evidence>
<comment type="similarity">
    <text evidence="1">Belongs to the peptidase A1 family.</text>
</comment>
<dbReference type="PANTHER" id="PTHR47967:SF128">
    <property type="entry name" value="ASPARTIC PROTEINASE CDR1-LIKE"/>
    <property type="match status" value="1"/>
</dbReference>
<dbReference type="GO" id="GO:0006508">
    <property type="term" value="P:proteolysis"/>
    <property type="evidence" value="ECO:0007669"/>
    <property type="project" value="UniProtKB-KW"/>
</dbReference>
<dbReference type="InterPro" id="IPR001969">
    <property type="entry name" value="Aspartic_peptidase_AS"/>
</dbReference>
<dbReference type="GO" id="GO:0005576">
    <property type="term" value="C:extracellular region"/>
    <property type="evidence" value="ECO:0007669"/>
    <property type="project" value="TreeGrafter"/>
</dbReference>
<dbReference type="InterPro" id="IPR032861">
    <property type="entry name" value="TAXi_N"/>
</dbReference>
<keyword evidence="5" id="KW-0325">Glycoprotein</keyword>
<dbReference type="Pfam" id="PF14543">
    <property type="entry name" value="TAXi_N"/>
    <property type="match status" value="1"/>
</dbReference>
<dbReference type="OrthoDB" id="2747330at2759"/>